<dbReference type="SUPFAM" id="SSF50486">
    <property type="entry name" value="FMT C-terminal domain-like"/>
    <property type="match status" value="1"/>
</dbReference>
<dbReference type="RefSeq" id="WP_009625503.1">
    <property type="nucleotide sequence ID" value="NZ_VBTY01000012.1"/>
</dbReference>
<keyword evidence="3" id="KW-1185">Reference proteome</keyword>
<dbReference type="EMBL" id="VBTY01000012">
    <property type="protein sequence ID" value="MDG3493463.1"/>
    <property type="molecule type" value="Genomic_DNA"/>
</dbReference>
<dbReference type="InterPro" id="IPR011034">
    <property type="entry name" value="Formyl_transferase-like_C_sf"/>
</dbReference>
<reference evidence="2" key="1">
    <citation type="submission" date="2019-05" db="EMBL/GenBank/DDBJ databases">
        <title>Whole genome sequencing of Pseudanabaena catenata USMAC16.</title>
        <authorList>
            <person name="Khan Z."/>
            <person name="Omar W.M."/>
            <person name="Convey P."/>
            <person name="Merican F."/>
            <person name="Najimudin N."/>
        </authorList>
    </citation>
    <scope>NUCLEOTIDE SEQUENCE</scope>
    <source>
        <strain evidence="2">USMAC16</strain>
    </source>
</reference>
<protein>
    <submittedName>
        <fullName evidence="2">Methionyl-tRNA formyltransferase</fullName>
    </submittedName>
</protein>
<dbReference type="AlphaFoldDB" id="A0A9X4M4C3"/>
<accession>A0A9X4M4C3</accession>
<organism evidence="2 3">
    <name type="scientific">Pseudanabaena catenata USMAC16</name>
    <dbReference type="NCBI Taxonomy" id="1855837"/>
    <lineage>
        <taxon>Bacteria</taxon>
        <taxon>Bacillati</taxon>
        <taxon>Cyanobacteriota</taxon>
        <taxon>Cyanophyceae</taxon>
        <taxon>Pseudanabaenales</taxon>
        <taxon>Pseudanabaenaceae</taxon>
        <taxon>Pseudanabaena</taxon>
    </lineage>
</organism>
<dbReference type="GO" id="GO:0003824">
    <property type="term" value="F:catalytic activity"/>
    <property type="evidence" value="ECO:0007669"/>
    <property type="project" value="InterPro"/>
</dbReference>
<name>A0A9X4M4C3_9CYAN</name>
<evidence type="ECO:0000259" key="1">
    <source>
        <dbReference type="Pfam" id="PF21553"/>
    </source>
</evidence>
<comment type="caution">
    <text evidence="2">The sequence shown here is derived from an EMBL/GenBank/DDBJ whole genome shotgun (WGS) entry which is preliminary data.</text>
</comment>
<sequence length="227" mass="26749">MNNYIVVGSKPWNYRIYNEIIKNYQGKWHFIQLPEMLNIDEINKINPRYIFFLHWSWKVHDELINKYECVCFHMTDVPYGRGGSPLQNLIIQGYQNTKLTALQMTQEFDAGAIYYQENLCLAGNAEEIYIRATYLSAQMIEYIIQNEPCPVEQKGEVTLFKRREPAESEIPEMQSLQNLYDFVRMLDAEGYPHAYIQHQGFQYSFRRAALYDGHIVADVVITPLQKI</sequence>
<dbReference type="Gene3D" id="3.10.25.20">
    <property type="match status" value="1"/>
</dbReference>
<feature type="domain" description="Methionyl-tRNA formyltransferase-like C-terminal" evidence="1">
    <location>
        <begin position="165"/>
        <end position="222"/>
    </location>
</feature>
<proteinExistence type="predicted"/>
<dbReference type="Proteomes" id="UP001152872">
    <property type="component" value="Unassembled WGS sequence"/>
</dbReference>
<dbReference type="Pfam" id="PF21553">
    <property type="entry name" value="Formyl_trans_C_2"/>
    <property type="match status" value="1"/>
</dbReference>
<dbReference type="InterPro" id="IPR036477">
    <property type="entry name" value="Formyl_transf_N_sf"/>
</dbReference>
<dbReference type="Gene3D" id="3.40.50.170">
    <property type="entry name" value="Formyl transferase, N-terminal domain"/>
    <property type="match status" value="1"/>
</dbReference>
<dbReference type="InterPro" id="IPR049355">
    <property type="entry name" value="Formyl_trans-like_C"/>
</dbReference>
<gene>
    <name evidence="2" type="ORF">FEV09_02725</name>
</gene>
<dbReference type="SUPFAM" id="SSF53328">
    <property type="entry name" value="Formyltransferase"/>
    <property type="match status" value="1"/>
</dbReference>
<evidence type="ECO:0000313" key="2">
    <source>
        <dbReference type="EMBL" id="MDG3493463.1"/>
    </source>
</evidence>
<dbReference type="CDD" id="cd08821">
    <property type="entry name" value="FMT_core_like_1"/>
    <property type="match status" value="1"/>
</dbReference>
<evidence type="ECO:0000313" key="3">
    <source>
        <dbReference type="Proteomes" id="UP001152872"/>
    </source>
</evidence>